<dbReference type="GO" id="GO:0008270">
    <property type="term" value="F:zinc ion binding"/>
    <property type="evidence" value="ECO:0007669"/>
    <property type="project" value="InterPro"/>
</dbReference>
<dbReference type="InterPro" id="IPR050797">
    <property type="entry name" value="Carb_Metab_Trans_Reg"/>
</dbReference>
<dbReference type="CDD" id="cd12148">
    <property type="entry name" value="fungal_TF_MHR"/>
    <property type="match status" value="1"/>
</dbReference>
<dbReference type="STRING" id="252740.A0A423VRD1"/>
<dbReference type="AlphaFoldDB" id="A0A423VRD1"/>
<reference evidence="5 6" key="1">
    <citation type="submission" date="2015-09" db="EMBL/GenBank/DDBJ databases">
        <title>Host preference determinants of Valsa canker pathogens revealed by comparative genomics.</title>
        <authorList>
            <person name="Yin Z."/>
            <person name="Huang L."/>
        </authorList>
    </citation>
    <scope>NUCLEOTIDE SEQUENCE [LARGE SCALE GENOMIC DNA]</scope>
    <source>
        <strain evidence="5 6">YSFL</strain>
    </source>
</reference>
<proteinExistence type="predicted"/>
<evidence type="ECO:0000313" key="5">
    <source>
        <dbReference type="EMBL" id="ROV93489.1"/>
    </source>
</evidence>
<feature type="compositionally biased region" description="Low complexity" evidence="3">
    <location>
        <begin position="84"/>
        <end position="104"/>
    </location>
</feature>
<gene>
    <name evidence="5" type="ORF">VSDG_06765</name>
</gene>
<organism evidence="5 6">
    <name type="scientific">Cytospora chrysosperma</name>
    <name type="common">Cytospora canker fungus</name>
    <name type="synonym">Sphaeria chrysosperma</name>
    <dbReference type="NCBI Taxonomy" id="252740"/>
    <lineage>
        <taxon>Eukaryota</taxon>
        <taxon>Fungi</taxon>
        <taxon>Dikarya</taxon>
        <taxon>Ascomycota</taxon>
        <taxon>Pezizomycotina</taxon>
        <taxon>Sordariomycetes</taxon>
        <taxon>Sordariomycetidae</taxon>
        <taxon>Diaporthales</taxon>
        <taxon>Cytosporaceae</taxon>
        <taxon>Cytospora</taxon>
    </lineage>
</organism>
<sequence>MARDEDTFGSPVQPHSSQMTYGNVQQPAHRSLNVDDTVGERPYRSHLRPACHECRRRKSRCKVDDGEENGCLMCRVHGTKCEFPASTSRSLASPRPPRRSSGLGDPRGKGAASSSRTRGSQARPQSTGTSALPTEEHHLQATGAAIIPALRPPTSGTGGSQPSTTLLPGLGSPGEEESSHIVGPVVTNDTQILADYLRADPSHGTGRLTRMVRPGYNDDDSRKPVLFARVSKRPVGQTPNQTTAALKCQIIEKMVEPWADDLVNLYFQKPNRCFPVLDERSFREQFRHQRDQISPALLAHVYAHAIVYWAQTCRAAGRHCPDSRFIWNQASDALYSELQLSPGTSTVVSVLLNVGGRPSISMIGNGVLIGSAVSIAHGLGLHRDPSDWDIAESEKRLRIDIWWALVVHDKWFSLAYGTPPHIYVQGGFHDVPKPTHHDDRHGMLVALISLSEVLDVYLVHLHDLRSSRRATSSFNPEVVLNRWEESLSGDARRLILRGTDLNIPGASNLRLAYLFVRLLQRRIELDNGRQNSEQADSTSLLSRYVHIRRAAEDIVLLVQELRSPQLNDFWLPTAAFIFTSTIAFLLRVALETEETAGGLAESLSLRLANDLLDALQGHQQRSNWELGDICIAQYAEVVEKLRKPPVPVSSAGQQVPEASMPDFQDFVMANLPDAEELFPNLWDMFDSGY</sequence>
<dbReference type="Proteomes" id="UP000284375">
    <property type="component" value="Unassembled WGS sequence"/>
</dbReference>
<keyword evidence="6" id="KW-1185">Reference proteome</keyword>
<feature type="region of interest" description="Disordered" evidence="3">
    <location>
        <begin position="149"/>
        <end position="180"/>
    </location>
</feature>
<dbReference type="InterPro" id="IPR036864">
    <property type="entry name" value="Zn2-C6_fun-type_DNA-bd_sf"/>
</dbReference>
<keyword evidence="2" id="KW-0539">Nucleus</keyword>
<dbReference type="SMART" id="SM00906">
    <property type="entry name" value="Fungal_trans"/>
    <property type="match status" value="1"/>
</dbReference>
<dbReference type="PANTHER" id="PTHR31668:SF10">
    <property type="entry name" value="ZN(II)2CYS6 TRANSCRIPTION FACTOR (EUROFUNG)"/>
    <property type="match status" value="1"/>
</dbReference>
<dbReference type="SUPFAM" id="SSF57701">
    <property type="entry name" value="Zn2/Cys6 DNA-binding domain"/>
    <property type="match status" value="1"/>
</dbReference>
<evidence type="ECO:0000259" key="4">
    <source>
        <dbReference type="PROSITE" id="PS50048"/>
    </source>
</evidence>
<dbReference type="Pfam" id="PF04082">
    <property type="entry name" value="Fungal_trans"/>
    <property type="match status" value="1"/>
</dbReference>
<evidence type="ECO:0000313" key="6">
    <source>
        <dbReference type="Proteomes" id="UP000284375"/>
    </source>
</evidence>
<comment type="caution">
    <text evidence="5">The sequence shown here is derived from an EMBL/GenBank/DDBJ whole genome shotgun (WGS) entry which is preliminary data.</text>
</comment>
<dbReference type="EMBL" id="LJZO01000032">
    <property type="protein sequence ID" value="ROV93489.1"/>
    <property type="molecule type" value="Genomic_DNA"/>
</dbReference>
<dbReference type="PANTHER" id="PTHR31668">
    <property type="entry name" value="GLUCOSE TRANSPORT TRANSCRIPTION REGULATOR RGT1-RELATED-RELATED"/>
    <property type="match status" value="1"/>
</dbReference>
<dbReference type="GO" id="GO:0005634">
    <property type="term" value="C:nucleus"/>
    <property type="evidence" value="ECO:0007669"/>
    <property type="project" value="TreeGrafter"/>
</dbReference>
<dbReference type="CDD" id="cd00067">
    <property type="entry name" value="GAL4"/>
    <property type="match status" value="1"/>
</dbReference>
<name>A0A423VRD1_CYTCH</name>
<dbReference type="GO" id="GO:0003677">
    <property type="term" value="F:DNA binding"/>
    <property type="evidence" value="ECO:0007669"/>
    <property type="project" value="InterPro"/>
</dbReference>
<protein>
    <recommendedName>
        <fullName evidence="4">Zn(2)-C6 fungal-type domain-containing protein</fullName>
    </recommendedName>
</protein>
<feature type="compositionally biased region" description="Polar residues" evidence="3">
    <location>
        <begin position="112"/>
        <end position="132"/>
    </location>
</feature>
<dbReference type="InterPro" id="IPR001138">
    <property type="entry name" value="Zn2Cys6_DnaBD"/>
</dbReference>
<evidence type="ECO:0000256" key="1">
    <source>
        <dbReference type="ARBA" id="ARBA00022723"/>
    </source>
</evidence>
<dbReference type="SMART" id="SM00066">
    <property type="entry name" value="GAL4"/>
    <property type="match status" value="1"/>
</dbReference>
<feature type="domain" description="Zn(2)-C6 fungal-type" evidence="4">
    <location>
        <begin position="50"/>
        <end position="83"/>
    </location>
</feature>
<accession>A0A423VRD1</accession>
<keyword evidence="1" id="KW-0479">Metal-binding</keyword>
<dbReference type="InterPro" id="IPR007219">
    <property type="entry name" value="XnlR_reg_dom"/>
</dbReference>
<feature type="region of interest" description="Disordered" evidence="3">
    <location>
        <begin position="83"/>
        <end position="132"/>
    </location>
</feature>
<evidence type="ECO:0000256" key="3">
    <source>
        <dbReference type="SAM" id="MobiDB-lite"/>
    </source>
</evidence>
<dbReference type="PROSITE" id="PS50048">
    <property type="entry name" value="ZN2_CY6_FUNGAL_2"/>
    <property type="match status" value="1"/>
</dbReference>
<feature type="compositionally biased region" description="Low complexity" evidence="3">
    <location>
        <begin position="152"/>
        <end position="165"/>
    </location>
</feature>
<dbReference type="Pfam" id="PF00172">
    <property type="entry name" value="Zn_clus"/>
    <property type="match status" value="1"/>
</dbReference>
<dbReference type="Gene3D" id="4.10.240.10">
    <property type="entry name" value="Zn(2)-C6 fungal-type DNA-binding domain"/>
    <property type="match status" value="1"/>
</dbReference>
<dbReference type="GO" id="GO:0001080">
    <property type="term" value="P:nitrogen catabolite activation of transcription from RNA polymerase II promoter"/>
    <property type="evidence" value="ECO:0007669"/>
    <property type="project" value="TreeGrafter"/>
</dbReference>
<dbReference type="OrthoDB" id="3034343at2759"/>
<evidence type="ECO:0000256" key="2">
    <source>
        <dbReference type="ARBA" id="ARBA00023242"/>
    </source>
</evidence>
<feature type="region of interest" description="Disordered" evidence="3">
    <location>
        <begin position="1"/>
        <end position="41"/>
    </location>
</feature>
<dbReference type="PROSITE" id="PS00463">
    <property type="entry name" value="ZN2_CY6_FUNGAL_1"/>
    <property type="match status" value="1"/>
</dbReference>
<feature type="compositionally biased region" description="Polar residues" evidence="3">
    <location>
        <begin position="13"/>
        <end position="28"/>
    </location>
</feature>
<dbReference type="GO" id="GO:0006351">
    <property type="term" value="P:DNA-templated transcription"/>
    <property type="evidence" value="ECO:0007669"/>
    <property type="project" value="InterPro"/>
</dbReference>
<dbReference type="GO" id="GO:0000981">
    <property type="term" value="F:DNA-binding transcription factor activity, RNA polymerase II-specific"/>
    <property type="evidence" value="ECO:0007669"/>
    <property type="project" value="InterPro"/>
</dbReference>